<reference evidence="1 2" key="1">
    <citation type="journal article" date="2018" name="Sci. Rep.">
        <title>Genomic signatures of local adaptation to the degree of environmental predictability in rotifers.</title>
        <authorList>
            <person name="Franch-Gras L."/>
            <person name="Hahn C."/>
            <person name="Garcia-Roger E.M."/>
            <person name="Carmona M.J."/>
            <person name="Serra M."/>
            <person name="Gomez A."/>
        </authorList>
    </citation>
    <scope>NUCLEOTIDE SEQUENCE [LARGE SCALE GENOMIC DNA]</scope>
    <source>
        <strain evidence="1">HYR1</strain>
    </source>
</reference>
<dbReference type="EMBL" id="REGN01002020">
    <property type="protein sequence ID" value="RNA30927.1"/>
    <property type="molecule type" value="Genomic_DNA"/>
</dbReference>
<accession>A0A3M7S5L0</accession>
<protein>
    <submittedName>
        <fullName evidence="1">Uncharacterized protein</fullName>
    </submittedName>
</protein>
<comment type="caution">
    <text evidence="1">The sequence shown here is derived from an EMBL/GenBank/DDBJ whole genome shotgun (WGS) entry which is preliminary data.</text>
</comment>
<dbReference type="AlphaFoldDB" id="A0A3M7S5L0"/>
<evidence type="ECO:0000313" key="2">
    <source>
        <dbReference type="Proteomes" id="UP000276133"/>
    </source>
</evidence>
<dbReference type="Proteomes" id="UP000276133">
    <property type="component" value="Unassembled WGS sequence"/>
</dbReference>
<gene>
    <name evidence="1" type="ORF">BpHYR1_046263</name>
</gene>
<keyword evidence="2" id="KW-1185">Reference proteome</keyword>
<sequence>MEGIPTSFSLKEPFLEIITLLGNNYLNPICFFDSVIYLRNYLIDQSEVTDIVNQLFIAYKEYDFVEKENFLNEIQYLKKSEDKTD</sequence>
<proteinExistence type="predicted"/>
<organism evidence="1 2">
    <name type="scientific">Brachionus plicatilis</name>
    <name type="common">Marine rotifer</name>
    <name type="synonym">Brachionus muelleri</name>
    <dbReference type="NCBI Taxonomy" id="10195"/>
    <lineage>
        <taxon>Eukaryota</taxon>
        <taxon>Metazoa</taxon>
        <taxon>Spiralia</taxon>
        <taxon>Gnathifera</taxon>
        <taxon>Rotifera</taxon>
        <taxon>Eurotatoria</taxon>
        <taxon>Monogononta</taxon>
        <taxon>Pseudotrocha</taxon>
        <taxon>Ploima</taxon>
        <taxon>Brachionidae</taxon>
        <taxon>Brachionus</taxon>
    </lineage>
</organism>
<name>A0A3M7S5L0_BRAPC</name>
<evidence type="ECO:0000313" key="1">
    <source>
        <dbReference type="EMBL" id="RNA30927.1"/>
    </source>
</evidence>